<feature type="domain" description="Na+/H+ antiporter MnhB subunit-related protein" evidence="8">
    <location>
        <begin position="108"/>
        <end position="225"/>
    </location>
</feature>
<dbReference type="Pfam" id="PF04039">
    <property type="entry name" value="MnhB"/>
    <property type="match status" value="1"/>
</dbReference>
<keyword evidence="6 7" id="KW-0472">Membrane</keyword>
<evidence type="ECO:0000259" key="8">
    <source>
        <dbReference type="Pfam" id="PF04039"/>
    </source>
</evidence>
<proteinExistence type="inferred from homology"/>
<evidence type="ECO:0000256" key="7">
    <source>
        <dbReference type="SAM" id="Phobius"/>
    </source>
</evidence>
<comment type="caution">
    <text evidence="9">The sequence shown here is derived from an EMBL/GenBank/DDBJ whole genome shotgun (WGS) entry which is preliminary data.</text>
</comment>
<feature type="transmembrane region" description="Helical" evidence="7">
    <location>
        <begin position="164"/>
        <end position="193"/>
    </location>
</feature>
<feature type="transmembrane region" description="Helical" evidence="7">
    <location>
        <begin position="134"/>
        <end position="152"/>
    </location>
</feature>
<name>A0A917X320_9ACTN</name>
<keyword evidence="3" id="KW-1003">Cell membrane</keyword>
<dbReference type="Proteomes" id="UP000608890">
    <property type="component" value="Unassembled WGS sequence"/>
</dbReference>
<keyword evidence="5 7" id="KW-1133">Transmembrane helix</keyword>
<evidence type="ECO:0000256" key="4">
    <source>
        <dbReference type="ARBA" id="ARBA00022692"/>
    </source>
</evidence>
<comment type="similarity">
    <text evidence="2">Belongs to the CPA3 antiporters (TC 2.A.63) subunit B family.</text>
</comment>
<dbReference type="PANTHER" id="PTHR33932">
    <property type="entry name" value="NA(+)/H(+) ANTIPORTER SUBUNIT B"/>
    <property type="match status" value="1"/>
</dbReference>
<dbReference type="EMBL" id="BMNB01000030">
    <property type="protein sequence ID" value="GGM58963.1"/>
    <property type="molecule type" value="Genomic_DNA"/>
</dbReference>
<feature type="transmembrane region" description="Helical" evidence="7">
    <location>
        <begin position="213"/>
        <end position="238"/>
    </location>
</feature>
<comment type="subcellular location">
    <subcellularLocation>
        <location evidence="1">Cell membrane</location>
        <topology evidence="1">Multi-pass membrane protein</topology>
    </subcellularLocation>
</comment>
<feature type="transmembrane region" description="Helical" evidence="7">
    <location>
        <begin position="72"/>
        <end position="88"/>
    </location>
</feature>
<dbReference type="GO" id="GO:0005886">
    <property type="term" value="C:plasma membrane"/>
    <property type="evidence" value="ECO:0007669"/>
    <property type="project" value="UniProtKB-SubCell"/>
</dbReference>
<evidence type="ECO:0000256" key="1">
    <source>
        <dbReference type="ARBA" id="ARBA00004651"/>
    </source>
</evidence>
<evidence type="ECO:0000256" key="6">
    <source>
        <dbReference type="ARBA" id="ARBA00023136"/>
    </source>
</evidence>
<dbReference type="InterPro" id="IPR007182">
    <property type="entry name" value="MnhB"/>
</dbReference>
<protein>
    <recommendedName>
        <fullName evidence="8">Na+/H+ antiporter MnhB subunit-related protein domain-containing protein</fullName>
    </recommendedName>
</protein>
<evidence type="ECO:0000256" key="3">
    <source>
        <dbReference type="ARBA" id="ARBA00022475"/>
    </source>
</evidence>
<evidence type="ECO:0000256" key="5">
    <source>
        <dbReference type="ARBA" id="ARBA00022989"/>
    </source>
</evidence>
<sequence>MSRRARLLVFGLGAAGLAVMFAFAVAGMPPFGTSEHLYRDLAVPAALQHRTANVVSSVNFDQRALDTLGEEVILLSSVIGTAALLRPTRGEVRRPTTRGGHVSDSTTLVSYLLLPVTVLIGLDVVAHGHLTPGGGFQGGVVLATAVHLLYLAGRYESLERLRPLTWYVWTEGLSAASFAVIGLVGLAQGSGFLANVAPLGSFQSLLSAGTVPILNVVTGAAVAGGGVVLLAQFFGQAIGTTRPPTRRSTS</sequence>
<dbReference type="InterPro" id="IPR050622">
    <property type="entry name" value="CPA3_antiporter_subunitB"/>
</dbReference>
<keyword evidence="4 7" id="KW-0812">Transmembrane</keyword>
<dbReference type="PANTHER" id="PTHR33932:SF4">
    <property type="entry name" value="NA(+)_H(+) ANTIPORTER SUBUNIT B"/>
    <property type="match status" value="1"/>
</dbReference>
<evidence type="ECO:0000256" key="2">
    <source>
        <dbReference type="ARBA" id="ARBA00009425"/>
    </source>
</evidence>
<reference evidence="9" key="1">
    <citation type="journal article" date="2014" name="Int. J. Syst. Evol. Microbiol.">
        <title>Complete genome sequence of Corynebacterium casei LMG S-19264T (=DSM 44701T), isolated from a smear-ripened cheese.</title>
        <authorList>
            <consortium name="US DOE Joint Genome Institute (JGI-PGF)"/>
            <person name="Walter F."/>
            <person name="Albersmeier A."/>
            <person name="Kalinowski J."/>
            <person name="Ruckert C."/>
        </authorList>
    </citation>
    <scope>NUCLEOTIDE SEQUENCE</scope>
    <source>
        <strain evidence="9">CGMCC 4.7312</strain>
    </source>
</reference>
<dbReference type="AlphaFoldDB" id="A0A917X320"/>
<evidence type="ECO:0000313" key="10">
    <source>
        <dbReference type="Proteomes" id="UP000608890"/>
    </source>
</evidence>
<feature type="transmembrane region" description="Helical" evidence="7">
    <location>
        <begin position="108"/>
        <end position="128"/>
    </location>
</feature>
<keyword evidence="10" id="KW-1185">Reference proteome</keyword>
<dbReference type="RefSeq" id="WP_189048508.1">
    <property type="nucleotide sequence ID" value="NZ_BMNB01000030.1"/>
</dbReference>
<reference evidence="9" key="2">
    <citation type="submission" date="2020-09" db="EMBL/GenBank/DDBJ databases">
        <authorList>
            <person name="Sun Q."/>
            <person name="Zhou Y."/>
        </authorList>
    </citation>
    <scope>NUCLEOTIDE SEQUENCE</scope>
    <source>
        <strain evidence="9">CGMCC 4.7312</strain>
    </source>
</reference>
<organism evidence="9 10">
    <name type="scientific">Micromonospora sonchi</name>
    <dbReference type="NCBI Taxonomy" id="1763543"/>
    <lineage>
        <taxon>Bacteria</taxon>
        <taxon>Bacillati</taxon>
        <taxon>Actinomycetota</taxon>
        <taxon>Actinomycetes</taxon>
        <taxon>Micromonosporales</taxon>
        <taxon>Micromonosporaceae</taxon>
        <taxon>Micromonospora</taxon>
    </lineage>
</organism>
<evidence type="ECO:0000313" key="9">
    <source>
        <dbReference type="EMBL" id="GGM58963.1"/>
    </source>
</evidence>
<gene>
    <name evidence="9" type="ORF">GCM10011608_50020</name>
</gene>
<accession>A0A917X320</accession>